<comment type="caution">
    <text evidence="3">The sequence shown here is derived from an EMBL/GenBank/DDBJ whole genome shotgun (WGS) entry which is preliminary data.</text>
</comment>
<evidence type="ECO:0000313" key="4">
    <source>
        <dbReference type="Proteomes" id="UP001604336"/>
    </source>
</evidence>
<feature type="domain" description="Reverse transcriptase zinc-binding" evidence="2">
    <location>
        <begin position="175"/>
        <end position="241"/>
    </location>
</feature>
<gene>
    <name evidence="3" type="ORF">Adt_39894</name>
</gene>
<sequence>MHPDYIGGDGRTFVFLLKRVDWALGDIHDLVDTFSLKFWCLFRSQRSLWAQFLLSKYCKGTHPLLAINSYYASAVWKRLKHINPQAETHIAWQLGRRNIFFWHDCWMGEYILAEQHPHLIHSSIHVRELFDDTGWNIGRLLQLVPYTIAEQIGNIPITVEVHDQIMWKKTSDGRFATKSVWQLVRTGHTIQAVYNMIWSSIIPTTVSFFCWRLWQGLIPVDVVIQRRIGSHMAFRCQCCSAIERRLFRIIHWRGDIDIIHLFGISLTTPSIPPPVLVYWRTPPVGYYKVNTDEWDKDGFVSGGGIIRDSSGQCVHAFFSSYGECPILEAKLRAILMVSFLLRGLYSHFYGLKPTLLWPSTASPKVEGLGLFRPLFATSDIFLHLIVILFLIFIEKGTKWLIYLLQRVGIAFAISNTVLKTYRVDTAA</sequence>
<evidence type="ECO:0000256" key="1">
    <source>
        <dbReference type="SAM" id="Phobius"/>
    </source>
</evidence>
<dbReference type="Pfam" id="PF13966">
    <property type="entry name" value="zf-RVT"/>
    <property type="match status" value="1"/>
</dbReference>
<reference evidence="4" key="1">
    <citation type="submission" date="2024-07" db="EMBL/GenBank/DDBJ databases">
        <title>Two chromosome-level genome assemblies of Korean endemic species Abeliophyllum distichum and Forsythia ovata (Oleaceae).</title>
        <authorList>
            <person name="Jang H."/>
        </authorList>
    </citation>
    <scope>NUCLEOTIDE SEQUENCE [LARGE SCALE GENOMIC DNA]</scope>
</reference>
<proteinExistence type="predicted"/>
<name>A0ABD1Q821_9LAMI</name>
<keyword evidence="1" id="KW-0472">Membrane</keyword>
<dbReference type="EMBL" id="JBFOLK010000012">
    <property type="protein sequence ID" value="KAL2471758.1"/>
    <property type="molecule type" value="Genomic_DNA"/>
</dbReference>
<dbReference type="PANTHER" id="PTHR36617">
    <property type="entry name" value="PROTEIN, PUTATIVE-RELATED"/>
    <property type="match status" value="1"/>
</dbReference>
<organism evidence="3 4">
    <name type="scientific">Abeliophyllum distichum</name>
    <dbReference type="NCBI Taxonomy" id="126358"/>
    <lineage>
        <taxon>Eukaryota</taxon>
        <taxon>Viridiplantae</taxon>
        <taxon>Streptophyta</taxon>
        <taxon>Embryophyta</taxon>
        <taxon>Tracheophyta</taxon>
        <taxon>Spermatophyta</taxon>
        <taxon>Magnoliopsida</taxon>
        <taxon>eudicotyledons</taxon>
        <taxon>Gunneridae</taxon>
        <taxon>Pentapetalae</taxon>
        <taxon>asterids</taxon>
        <taxon>lamiids</taxon>
        <taxon>Lamiales</taxon>
        <taxon>Oleaceae</taxon>
        <taxon>Forsythieae</taxon>
        <taxon>Abeliophyllum</taxon>
    </lineage>
</organism>
<dbReference type="PANTHER" id="PTHR36617:SF16">
    <property type="entry name" value="OS04G0516500 PROTEIN"/>
    <property type="match status" value="1"/>
</dbReference>
<dbReference type="Proteomes" id="UP001604336">
    <property type="component" value="Unassembled WGS sequence"/>
</dbReference>
<accession>A0ABD1Q821</accession>
<feature type="transmembrane region" description="Helical" evidence="1">
    <location>
        <begin position="370"/>
        <end position="392"/>
    </location>
</feature>
<keyword evidence="1" id="KW-0812">Transmembrane</keyword>
<keyword evidence="1" id="KW-1133">Transmembrane helix</keyword>
<keyword evidence="4" id="KW-1185">Reference proteome</keyword>
<evidence type="ECO:0000259" key="2">
    <source>
        <dbReference type="Pfam" id="PF13966"/>
    </source>
</evidence>
<dbReference type="InterPro" id="IPR026960">
    <property type="entry name" value="RVT-Znf"/>
</dbReference>
<protein>
    <recommendedName>
        <fullName evidence="2">Reverse transcriptase zinc-binding domain-containing protein</fullName>
    </recommendedName>
</protein>
<dbReference type="AlphaFoldDB" id="A0ABD1Q821"/>
<evidence type="ECO:0000313" key="3">
    <source>
        <dbReference type="EMBL" id="KAL2471758.1"/>
    </source>
</evidence>